<dbReference type="PROSITE" id="PS01081">
    <property type="entry name" value="HTH_TETR_1"/>
    <property type="match status" value="1"/>
</dbReference>
<reference evidence="8" key="1">
    <citation type="journal article" date="2019" name="Int. J. Syst. Evol. Microbiol.">
        <title>The Global Catalogue of Microorganisms (GCM) 10K type strain sequencing project: providing services to taxonomists for standard genome sequencing and annotation.</title>
        <authorList>
            <consortium name="The Broad Institute Genomics Platform"/>
            <consortium name="The Broad Institute Genome Sequencing Center for Infectious Disease"/>
            <person name="Wu L."/>
            <person name="Ma J."/>
        </authorList>
    </citation>
    <scope>NUCLEOTIDE SEQUENCE [LARGE SCALE GENOMIC DNA]</scope>
    <source>
        <strain evidence="8">JCM 18324</strain>
    </source>
</reference>
<evidence type="ECO:0000259" key="6">
    <source>
        <dbReference type="PROSITE" id="PS50977"/>
    </source>
</evidence>
<name>A0ABP8ZS62_9ACTN</name>
<dbReference type="PANTHER" id="PTHR30055:SF234">
    <property type="entry name" value="HTH-TYPE TRANSCRIPTIONAL REGULATOR BETI"/>
    <property type="match status" value="1"/>
</dbReference>
<comment type="caution">
    <text evidence="7">The sequence shown here is derived from an EMBL/GenBank/DDBJ whole genome shotgun (WGS) entry which is preliminary data.</text>
</comment>
<dbReference type="Gene3D" id="1.10.10.60">
    <property type="entry name" value="Homeodomain-like"/>
    <property type="match status" value="1"/>
</dbReference>
<evidence type="ECO:0000256" key="5">
    <source>
        <dbReference type="SAM" id="MobiDB-lite"/>
    </source>
</evidence>
<evidence type="ECO:0000313" key="7">
    <source>
        <dbReference type="EMBL" id="GAA4763124.1"/>
    </source>
</evidence>
<organism evidence="7 8">
    <name type="scientific">Streptomyces sanyensis</name>
    <dbReference type="NCBI Taxonomy" id="568869"/>
    <lineage>
        <taxon>Bacteria</taxon>
        <taxon>Bacillati</taxon>
        <taxon>Actinomycetota</taxon>
        <taxon>Actinomycetes</taxon>
        <taxon>Kitasatosporales</taxon>
        <taxon>Streptomycetaceae</taxon>
        <taxon>Streptomyces</taxon>
    </lineage>
</organism>
<dbReference type="EMBL" id="BAABJV010000001">
    <property type="protein sequence ID" value="GAA4763124.1"/>
    <property type="molecule type" value="Genomic_DNA"/>
</dbReference>
<evidence type="ECO:0000256" key="1">
    <source>
        <dbReference type="ARBA" id="ARBA00023015"/>
    </source>
</evidence>
<dbReference type="Proteomes" id="UP001501147">
    <property type="component" value="Unassembled WGS sequence"/>
</dbReference>
<keyword evidence="1" id="KW-0805">Transcription regulation</keyword>
<feature type="compositionally biased region" description="Basic residues" evidence="5">
    <location>
        <begin position="18"/>
        <end position="40"/>
    </location>
</feature>
<dbReference type="PRINTS" id="PR00455">
    <property type="entry name" value="HTHTETR"/>
</dbReference>
<dbReference type="InterPro" id="IPR050109">
    <property type="entry name" value="HTH-type_TetR-like_transc_reg"/>
</dbReference>
<dbReference type="SUPFAM" id="SSF46689">
    <property type="entry name" value="Homeodomain-like"/>
    <property type="match status" value="1"/>
</dbReference>
<feature type="DNA-binding region" description="H-T-H motif" evidence="4">
    <location>
        <begin position="103"/>
        <end position="122"/>
    </location>
</feature>
<evidence type="ECO:0000313" key="8">
    <source>
        <dbReference type="Proteomes" id="UP001501147"/>
    </source>
</evidence>
<evidence type="ECO:0000256" key="2">
    <source>
        <dbReference type="ARBA" id="ARBA00023125"/>
    </source>
</evidence>
<dbReference type="PROSITE" id="PS50977">
    <property type="entry name" value="HTH_TETR_2"/>
    <property type="match status" value="1"/>
</dbReference>
<keyword evidence="8" id="KW-1185">Reference proteome</keyword>
<dbReference type="Gene3D" id="1.10.357.10">
    <property type="entry name" value="Tetracycline Repressor, domain 2"/>
    <property type="match status" value="1"/>
</dbReference>
<dbReference type="InterPro" id="IPR036271">
    <property type="entry name" value="Tet_transcr_reg_TetR-rel_C_sf"/>
</dbReference>
<feature type="region of interest" description="Disordered" evidence="5">
    <location>
        <begin position="13"/>
        <end position="80"/>
    </location>
</feature>
<dbReference type="InterPro" id="IPR001647">
    <property type="entry name" value="HTH_TetR"/>
</dbReference>
<dbReference type="InterPro" id="IPR023772">
    <property type="entry name" value="DNA-bd_HTH_TetR-type_CS"/>
</dbReference>
<proteinExistence type="predicted"/>
<gene>
    <name evidence="7" type="ORF">GCM10023329_05930</name>
</gene>
<keyword evidence="3" id="KW-0804">Transcription</keyword>
<evidence type="ECO:0000256" key="4">
    <source>
        <dbReference type="PROSITE-ProRule" id="PRU00335"/>
    </source>
</evidence>
<dbReference type="PANTHER" id="PTHR30055">
    <property type="entry name" value="HTH-TYPE TRANSCRIPTIONAL REGULATOR RUTR"/>
    <property type="match status" value="1"/>
</dbReference>
<accession>A0ABP8ZS62</accession>
<dbReference type="Pfam" id="PF00440">
    <property type="entry name" value="TetR_N"/>
    <property type="match status" value="1"/>
</dbReference>
<dbReference type="InterPro" id="IPR009057">
    <property type="entry name" value="Homeodomain-like_sf"/>
</dbReference>
<keyword evidence="2 4" id="KW-0238">DNA-binding</keyword>
<protein>
    <recommendedName>
        <fullName evidence="6">HTH tetR-type domain-containing protein</fullName>
    </recommendedName>
</protein>
<evidence type="ECO:0000256" key="3">
    <source>
        <dbReference type="ARBA" id="ARBA00023163"/>
    </source>
</evidence>
<sequence length="263" mass="28177">MDPGRGVGGALVAAVRGGCRHRMRHSGGRSRGPRPARRAHGTLGAPDRPTAGQSSDAAGGTVPADQSAPAQPIGRFQPPDVRRRQILDATAALLLADGYEALTISRVAARAGVAKGTVYLYFDSKQALLAALRAQMWDRMLQRPAALLEQPGLTWTERLDGLVAAWIAAEQDHHELYHQLFHEPGGAGAEEPLTAARELLVTLLVQGREAGEFDVPDPELTADFLTHGYTGPCHHTRTDGDVTAAVQALFRRVVAARPPERPH</sequence>
<dbReference type="SUPFAM" id="SSF48498">
    <property type="entry name" value="Tetracyclin repressor-like, C-terminal domain"/>
    <property type="match status" value="1"/>
</dbReference>
<feature type="domain" description="HTH tetR-type" evidence="6">
    <location>
        <begin position="80"/>
        <end position="140"/>
    </location>
</feature>